<feature type="transmembrane region" description="Helical" evidence="1">
    <location>
        <begin position="284"/>
        <end position="302"/>
    </location>
</feature>
<dbReference type="GO" id="GO:0016020">
    <property type="term" value="C:membrane"/>
    <property type="evidence" value="ECO:0007669"/>
    <property type="project" value="InterPro"/>
</dbReference>
<dbReference type="RefSeq" id="WP_008562815.1">
    <property type="nucleotide sequence ID" value="NZ_BSKQ01000001.1"/>
</dbReference>
<dbReference type="PANTHER" id="PTHR22911">
    <property type="entry name" value="ACYL-MALONYL CONDENSING ENZYME-RELATED"/>
    <property type="match status" value="1"/>
</dbReference>
<feature type="transmembrane region" description="Helical" evidence="1">
    <location>
        <begin position="150"/>
        <end position="171"/>
    </location>
</feature>
<protein>
    <submittedName>
        <fullName evidence="3">Carboxylate/amino acid/amine transporter</fullName>
    </submittedName>
</protein>
<feature type="transmembrane region" description="Helical" evidence="1">
    <location>
        <begin position="183"/>
        <end position="202"/>
    </location>
</feature>
<feature type="transmembrane region" description="Helical" evidence="1">
    <location>
        <begin position="76"/>
        <end position="95"/>
    </location>
</feature>
<feature type="transmembrane region" description="Helical" evidence="1">
    <location>
        <begin position="127"/>
        <end position="144"/>
    </location>
</feature>
<feature type="transmembrane region" description="Helical" evidence="1">
    <location>
        <begin position="230"/>
        <end position="247"/>
    </location>
</feature>
<dbReference type="PANTHER" id="PTHR22911:SF103">
    <property type="entry name" value="BLR2811 PROTEIN"/>
    <property type="match status" value="1"/>
</dbReference>
<proteinExistence type="predicted"/>
<keyword evidence="4" id="KW-1185">Reference proteome</keyword>
<evidence type="ECO:0000259" key="2">
    <source>
        <dbReference type="Pfam" id="PF00892"/>
    </source>
</evidence>
<feature type="transmembrane region" description="Helical" evidence="1">
    <location>
        <begin position="41"/>
        <end position="64"/>
    </location>
</feature>
<gene>
    <name evidence="3" type="ORF">NIT7321_03093</name>
</gene>
<dbReference type="Pfam" id="PF00892">
    <property type="entry name" value="EamA"/>
    <property type="match status" value="1"/>
</dbReference>
<dbReference type="InterPro" id="IPR000620">
    <property type="entry name" value="EamA_dom"/>
</dbReference>
<reference evidence="4" key="1">
    <citation type="submission" date="2015-05" db="EMBL/GenBank/DDBJ databases">
        <authorList>
            <person name="Rodrigo-Torres Lidia"/>
            <person name="Arahal R.David."/>
        </authorList>
    </citation>
    <scope>NUCLEOTIDE SEQUENCE [LARGE SCALE GENOMIC DNA]</scope>
    <source>
        <strain evidence="4">CECT 7321</strain>
    </source>
</reference>
<dbReference type="AlphaFoldDB" id="A0A0H5D550"/>
<keyword evidence="1" id="KW-0812">Transmembrane</keyword>
<dbReference type="GeneID" id="78398542"/>
<dbReference type="EMBL" id="CVRL01000039">
    <property type="protein sequence ID" value="CRL12221.1"/>
    <property type="molecule type" value="Genomic_DNA"/>
</dbReference>
<evidence type="ECO:0000313" key="3">
    <source>
        <dbReference type="EMBL" id="CRL12221.1"/>
    </source>
</evidence>
<feature type="transmembrane region" description="Helical" evidence="1">
    <location>
        <begin position="7"/>
        <end position="29"/>
    </location>
</feature>
<keyword evidence="1" id="KW-1133">Transmembrane helix</keyword>
<feature type="domain" description="EamA" evidence="2">
    <location>
        <begin position="10"/>
        <end position="143"/>
    </location>
</feature>
<feature type="transmembrane region" description="Helical" evidence="1">
    <location>
        <begin position="101"/>
        <end position="120"/>
    </location>
</feature>
<organism evidence="3 4">
    <name type="scientific">Phaeobacter italicus</name>
    <dbReference type="NCBI Taxonomy" id="481446"/>
    <lineage>
        <taxon>Bacteria</taxon>
        <taxon>Pseudomonadati</taxon>
        <taxon>Pseudomonadota</taxon>
        <taxon>Alphaproteobacteria</taxon>
        <taxon>Rhodobacterales</taxon>
        <taxon>Roseobacteraceae</taxon>
        <taxon>Phaeobacter</taxon>
    </lineage>
</organism>
<sequence>MSDTAKVSLFGIFAAIGAAVAFSVIDVIFKFLSGDYPLYQVVMLRSIVAMIVLMAVIIPLEGGFGILRTRQPRLHLLRSLAVLFANLCFFTGLAIMPIAEAVAIAFATPLVVTTLSVIFLKERVGPWRWLAVAVGFLGILIIMRPGPGTFQAAAFLPFLGACGYATLHVLTRRAGGSDKAATLSFYPTLGFLVVSALVGLATGDGRFATSDSAALQFVLRAWVWPAPEDWLLFLTVGLAGSVGGYLVSQAYRLCEAGLVAPFEYIAMPMAVFWGVLVFDEWPEPAVWIGSALIIGAGLVSVWRETRRNRPAPRPRPRSTG</sequence>
<evidence type="ECO:0000313" key="4">
    <source>
        <dbReference type="Proteomes" id="UP000043764"/>
    </source>
</evidence>
<keyword evidence="1" id="KW-0472">Membrane</keyword>
<feature type="transmembrane region" description="Helical" evidence="1">
    <location>
        <begin position="259"/>
        <end position="278"/>
    </location>
</feature>
<dbReference type="SUPFAM" id="SSF103481">
    <property type="entry name" value="Multidrug resistance efflux transporter EmrE"/>
    <property type="match status" value="2"/>
</dbReference>
<dbReference type="STRING" id="481446.NIT7645_01816"/>
<dbReference type="InterPro" id="IPR037185">
    <property type="entry name" value="EmrE-like"/>
</dbReference>
<name>A0A0H5D550_9RHOB</name>
<evidence type="ECO:0000256" key="1">
    <source>
        <dbReference type="SAM" id="Phobius"/>
    </source>
</evidence>
<accession>A0A0H5D550</accession>
<dbReference type="Proteomes" id="UP000043764">
    <property type="component" value="Unassembled WGS sequence"/>
</dbReference>